<dbReference type="InterPro" id="IPR001100">
    <property type="entry name" value="Pyr_nuc-diS_OxRdtase"/>
</dbReference>
<dbReference type="GO" id="GO:0050627">
    <property type="term" value="F:mycothione reductase [NAD(P)H] activity"/>
    <property type="evidence" value="ECO:0007669"/>
    <property type="project" value="UniProtKB-EC"/>
</dbReference>
<dbReference type="InterPro" id="IPR036188">
    <property type="entry name" value="FAD/NAD-bd_sf"/>
</dbReference>
<dbReference type="InterPro" id="IPR016156">
    <property type="entry name" value="FAD/NAD-linked_Rdtase_dimer_sf"/>
</dbReference>
<sequence>MRHFDLIVIGSGSGDAVISGRPRDWKAALVDDAAVGFGGTCLNVGCIPSKMFVYTADLAEAAGEAGAFGLDLPTPAVRWQDIRKRVFDRIDRHSADGLRHRRSGGPDLTLFEGRARFTGPKTLLVAGGETISADRFVIAAGSRPIVPEVPGLPDAGFLTNETVMRVDQLPERLIILGAGAIAAEFAHVFSALGVRITVIARSGGMLTREDGDVSRLFTDIARRKWDLRERREATRVERDGAVVRVHLTGPGGDEVVEGDELLVAVGRRSNADRLDLPAAGVAVHSDGRIAVDSRQRTNVPGIFALGDVSSRYQLKHVANHEARVVAHNLKHPDQPIEADHRFVPHAVFTSPQIASVGLTEQEARTDGVPYVVGKRDYAGIAYGWAMNDPEGFAKILADPQTGRLLGAHIIGPQASALIQPLIQAMSLGQDAATVARGQYWIHPAMSELVENALLDIPPRTG</sequence>
<comment type="caution">
    <text evidence="12">The sequence shown here is derived from an EMBL/GenBank/DDBJ whole genome shotgun (WGS) entry which is preliminary data.</text>
</comment>
<proteinExistence type="inferred from homology"/>
<feature type="domain" description="Pyridine nucleotide-disulphide oxidoreductase dimerisation" evidence="10">
    <location>
        <begin position="343"/>
        <end position="452"/>
    </location>
</feature>
<evidence type="ECO:0000256" key="2">
    <source>
        <dbReference type="ARBA" id="ARBA00007532"/>
    </source>
</evidence>
<comment type="cofactor">
    <cofactor evidence="1">
        <name>FAD</name>
        <dbReference type="ChEBI" id="CHEBI:57692"/>
    </cofactor>
</comment>
<evidence type="ECO:0000256" key="4">
    <source>
        <dbReference type="ARBA" id="ARBA00022827"/>
    </source>
</evidence>
<keyword evidence="7" id="KW-1015">Disulfide bond</keyword>
<dbReference type="PRINTS" id="PR00368">
    <property type="entry name" value="FADPNR"/>
</dbReference>
<keyword evidence="6 9" id="KW-0560">Oxidoreductase</keyword>
<dbReference type="PANTHER" id="PTHR43014">
    <property type="entry name" value="MERCURIC REDUCTASE"/>
    <property type="match status" value="1"/>
</dbReference>
<dbReference type="Gene3D" id="3.50.50.60">
    <property type="entry name" value="FAD/NAD(P)-binding domain"/>
    <property type="match status" value="2"/>
</dbReference>
<evidence type="ECO:0000256" key="6">
    <source>
        <dbReference type="ARBA" id="ARBA00023002"/>
    </source>
</evidence>
<evidence type="ECO:0000256" key="8">
    <source>
        <dbReference type="ARBA" id="ARBA00023284"/>
    </source>
</evidence>
<keyword evidence="5" id="KW-0521">NADP</keyword>
<keyword evidence="8 9" id="KW-0676">Redox-active center</keyword>
<evidence type="ECO:0000256" key="5">
    <source>
        <dbReference type="ARBA" id="ARBA00022857"/>
    </source>
</evidence>
<keyword evidence="13" id="KW-1185">Reference proteome</keyword>
<evidence type="ECO:0000259" key="11">
    <source>
        <dbReference type="Pfam" id="PF07992"/>
    </source>
</evidence>
<dbReference type="InterPro" id="IPR012999">
    <property type="entry name" value="Pyr_OxRdtase_I_AS"/>
</dbReference>
<dbReference type="Gene3D" id="3.30.390.30">
    <property type="match status" value="1"/>
</dbReference>
<evidence type="ECO:0000313" key="13">
    <source>
        <dbReference type="Proteomes" id="UP000730482"/>
    </source>
</evidence>
<dbReference type="RefSeq" id="WP_212017328.1">
    <property type="nucleotide sequence ID" value="NZ_JAAFYZ010000170.1"/>
</dbReference>
<gene>
    <name evidence="12" type="ORF">KGQ19_34990</name>
</gene>
<evidence type="ECO:0000259" key="10">
    <source>
        <dbReference type="Pfam" id="PF02852"/>
    </source>
</evidence>
<keyword evidence="4 9" id="KW-0274">FAD</keyword>
<keyword evidence="3 9" id="KW-0285">Flavoprotein</keyword>
<name>A0ABS5L172_9ACTN</name>
<evidence type="ECO:0000256" key="1">
    <source>
        <dbReference type="ARBA" id="ARBA00001974"/>
    </source>
</evidence>
<reference evidence="12 13" key="1">
    <citation type="submission" date="2020-02" db="EMBL/GenBank/DDBJ databases">
        <title>Acidophilic actinobacteria isolated from forest soil.</title>
        <authorList>
            <person name="Golinska P."/>
        </authorList>
    </citation>
    <scope>NUCLEOTIDE SEQUENCE [LARGE SCALE GENOMIC DNA]</scope>
    <source>
        <strain evidence="12 13">NL8</strain>
    </source>
</reference>
<dbReference type="InterPro" id="IPR023753">
    <property type="entry name" value="FAD/NAD-binding_dom"/>
</dbReference>
<dbReference type="Pfam" id="PF07992">
    <property type="entry name" value="Pyr_redox_2"/>
    <property type="match status" value="1"/>
</dbReference>
<feature type="domain" description="FAD/NAD(P)-binding" evidence="11">
    <location>
        <begin position="4"/>
        <end position="322"/>
    </location>
</feature>
<dbReference type="PANTHER" id="PTHR43014:SF4">
    <property type="entry name" value="PYRIDINE NUCLEOTIDE-DISULFIDE OXIDOREDUCTASE RCLA-RELATED"/>
    <property type="match status" value="1"/>
</dbReference>
<comment type="similarity">
    <text evidence="2 9">Belongs to the class-I pyridine nucleotide-disulfide oxidoreductase family.</text>
</comment>
<dbReference type="PROSITE" id="PS00076">
    <property type="entry name" value="PYRIDINE_REDOX_1"/>
    <property type="match status" value="1"/>
</dbReference>
<evidence type="ECO:0000256" key="9">
    <source>
        <dbReference type="RuleBase" id="RU003691"/>
    </source>
</evidence>
<evidence type="ECO:0000313" key="12">
    <source>
        <dbReference type="EMBL" id="MBS2552082.1"/>
    </source>
</evidence>
<dbReference type="PIRSF" id="PIRSF000350">
    <property type="entry name" value="Mercury_reductase_MerA"/>
    <property type="match status" value="1"/>
</dbReference>
<dbReference type="SUPFAM" id="SSF51905">
    <property type="entry name" value="FAD/NAD(P)-binding domain"/>
    <property type="match status" value="1"/>
</dbReference>
<protein>
    <submittedName>
        <fullName evidence="12">Mycothione reductase</fullName>
        <ecNumber evidence="12">1.8.1.15</ecNumber>
    </submittedName>
</protein>
<dbReference type="PRINTS" id="PR00411">
    <property type="entry name" value="PNDRDTASEI"/>
</dbReference>
<dbReference type="SUPFAM" id="SSF55424">
    <property type="entry name" value="FAD/NAD-linked reductases, dimerisation (C-terminal) domain"/>
    <property type="match status" value="1"/>
</dbReference>
<dbReference type="Pfam" id="PF02852">
    <property type="entry name" value="Pyr_redox_dim"/>
    <property type="match status" value="1"/>
</dbReference>
<evidence type="ECO:0000256" key="7">
    <source>
        <dbReference type="ARBA" id="ARBA00023157"/>
    </source>
</evidence>
<dbReference type="InterPro" id="IPR004099">
    <property type="entry name" value="Pyr_nucl-diS_OxRdtase_dimer"/>
</dbReference>
<organism evidence="12 13">
    <name type="scientific">Catenulispora pinistramenti</name>
    <dbReference type="NCBI Taxonomy" id="2705254"/>
    <lineage>
        <taxon>Bacteria</taxon>
        <taxon>Bacillati</taxon>
        <taxon>Actinomycetota</taxon>
        <taxon>Actinomycetes</taxon>
        <taxon>Catenulisporales</taxon>
        <taxon>Catenulisporaceae</taxon>
        <taxon>Catenulispora</taxon>
    </lineage>
</organism>
<accession>A0ABS5L172</accession>
<dbReference type="EC" id="1.8.1.15" evidence="12"/>
<dbReference type="NCBIfam" id="NF005884">
    <property type="entry name" value="PRK07846.1"/>
    <property type="match status" value="1"/>
</dbReference>
<dbReference type="Proteomes" id="UP000730482">
    <property type="component" value="Unassembled WGS sequence"/>
</dbReference>
<dbReference type="EMBL" id="JAAFYZ010000170">
    <property type="protein sequence ID" value="MBS2552082.1"/>
    <property type="molecule type" value="Genomic_DNA"/>
</dbReference>
<evidence type="ECO:0000256" key="3">
    <source>
        <dbReference type="ARBA" id="ARBA00022630"/>
    </source>
</evidence>